<reference evidence="2" key="1">
    <citation type="submission" date="2021-01" db="EMBL/GenBank/DDBJ databases">
        <authorList>
            <person name="Corre E."/>
            <person name="Pelletier E."/>
            <person name="Niang G."/>
            <person name="Scheremetjew M."/>
            <person name="Finn R."/>
            <person name="Kale V."/>
            <person name="Holt S."/>
            <person name="Cochrane G."/>
            <person name="Meng A."/>
            <person name="Brown T."/>
            <person name="Cohen L."/>
        </authorList>
    </citation>
    <scope>NUCLEOTIDE SEQUENCE</scope>
    <source>
        <strain evidence="2">CCMP3105</strain>
    </source>
</reference>
<feature type="region of interest" description="Disordered" evidence="1">
    <location>
        <begin position="460"/>
        <end position="506"/>
    </location>
</feature>
<evidence type="ECO:0000313" key="2">
    <source>
        <dbReference type="EMBL" id="CAE4607600.1"/>
    </source>
</evidence>
<dbReference type="EMBL" id="HBNR01046225">
    <property type="protein sequence ID" value="CAE4607600.1"/>
    <property type="molecule type" value="Transcribed_RNA"/>
</dbReference>
<feature type="region of interest" description="Disordered" evidence="1">
    <location>
        <begin position="565"/>
        <end position="597"/>
    </location>
</feature>
<feature type="region of interest" description="Disordered" evidence="1">
    <location>
        <begin position="153"/>
        <end position="179"/>
    </location>
</feature>
<feature type="compositionally biased region" description="Low complexity" evidence="1">
    <location>
        <begin position="484"/>
        <end position="498"/>
    </location>
</feature>
<feature type="region of interest" description="Disordered" evidence="1">
    <location>
        <begin position="635"/>
        <end position="679"/>
    </location>
</feature>
<evidence type="ECO:0000313" key="3">
    <source>
        <dbReference type="EMBL" id="CAE4607602.1"/>
    </source>
</evidence>
<feature type="compositionally biased region" description="Low complexity" evidence="1">
    <location>
        <begin position="907"/>
        <end position="970"/>
    </location>
</feature>
<feature type="region of interest" description="Disordered" evidence="1">
    <location>
        <begin position="776"/>
        <end position="809"/>
    </location>
</feature>
<protein>
    <submittedName>
        <fullName evidence="2">Uncharacterized protein</fullName>
    </submittedName>
</protein>
<proteinExistence type="predicted"/>
<name>A0A6T1ECE3_9DINO</name>
<gene>
    <name evidence="2" type="ORF">AMON00008_LOCUS32159</name>
    <name evidence="3" type="ORF">AMON00008_LOCUS32160</name>
</gene>
<feature type="compositionally biased region" description="Low complexity" evidence="1">
    <location>
        <begin position="666"/>
        <end position="679"/>
    </location>
</feature>
<feature type="compositionally biased region" description="Low complexity" evidence="1">
    <location>
        <begin position="390"/>
        <end position="405"/>
    </location>
</feature>
<dbReference type="AlphaFoldDB" id="A0A6T1ECE3"/>
<organism evidence="2">
    <name type="scientific">Alexandrium monilatum</name>
    <dbReference type="NCBI Taxonomy" id="311494"/>
    <lineage>
        <taxon>Eukaryota</taxon>
        <taxon>Sar</taxon>
        <taxon>Alveolata</taxon>
        <taxon>Dinophyceae</taxon>
        <taxon>Gonyaulacales</taxon>
        <taxon>Pyrocystaceae</taxon>
        <taxon>Alexandrium</taxon>
    </lineage>
</organism>
<feature type="compositionally biased region" description="Low complexity" evidence="1">
    <location>
        <begin position="460"/>
        <end position="476"/>
    </location>
</feature>
<feature type="compositionally biased region" description="Low complexity" evidence="1">
    <location>
        <begin position="283"/>
        <end position="292"/>
    </location>
</feature>
<feature type="region of interest" description="Disordered" evidence="1">
    <location>
        <begin position="902"/>
        <end position="994"/>
    </location>
</feature>
<feature type="region of interest" description="Disordered" evidence="1">
    <location>
        <begin position="390"/>
        <end position="410"/>
    </location>
</feature>
<sequence length="994" mass="102179">MTCSQQSPTACPSGGLATGARVRVQNLQARPEFNGEEGALLDYSPEEGRWRVVLRNGCGLSVRPDTLAPASGLEVHTGPRPLRVRVTGVEDQSELNGREGTLCEQSRADNSWRVVLDGGGGINLRSANLDLLLSSDDEEWVYVEAKDDCNAGSRQMPEAKKGPCYPDSGQNGGALDDHDPFPPAIPHTMVADVQPGSEARITGLAARPDIDGRIAKLLEYIDEEGRWKVQLKDSDETKFIKAEHLRIRPDDALSALKPKPTCVAGAPVAPEPKPVRVAGGPSAPAEVAAPPAERAPELEQGIPVAALTRGMHVRVIGLQNRPELNGLEGRLLRYVDKGDRWQVRMDDGSGKLLKPGNLEAVQTTSDGAASAESSKDMGVASAVAADTGAAARAGSSQGSAGPSPGTRAPDLRERFQNFLRTGERLCIPEYEPCKRAVPSCTVPAASESACRVPAAADAGERGAAPARDAPAASEGARLGGEGPAGSSAEAPSSATGPARASSKDCLQTGDRVRVQGLKAKPELNGQLGRLLELTTEEGRWRVVMDDGSGYSLRPANLARMGVAEAGGGSASSADHLEADQRPSANSGERTEQGLAAGTRVVVKDLKARPDMNGRHGRLLAYNEAEGRWRVVMDDGSGLSLRPANLRRDVTDGPAASSNQRGEPQIAASSGAGSDAAGSCAPASVIPQRFYDSTERGVPKCMPGSAHGQASATHMGGSSSSSSVPGRLPAHFAGQRVRVKGMLSRPELNGQLGCLLERDVDGSSRWRVVTDSGQGLSLRPANLEGLDGAGAEPADDNATAQHPSSREVPASAAGLDPLLQAGSWVHVKGLTGRPELNGQSGSLLEFDVFEGRWRVMLDSGSGFSLRPANLEPARPCAAAVGVDSPGPAGGSLGAMPATVLGPSAADRGSGTTSAAVDASSAVGRGPTAAAARVAADSASGGGPVAAPTAAADAAGRRPGAAPATVNAPSAAGRGPGAVPVKVDETSETWELVPDA</sequence>
<feature type="region of interest" description="Disordered" evidence="1">
    <location>
        <begin position="273"/>
        <end position="294"/>
    </location>
</feature>
<accession>A0A6T1ECE3</accession>
<evidence type="ECO:0000256" key="1">
    <source>
        <dbReference type="SAM" id="MobiDB-lite"/>
    </source>
</evidence>
<dbReference type="EMBL" id="HBNR01046226">
    <property type="protein sequence ID" value="CAE4607602.1"/>
    <property type="molecule type" value="Transcribed_RNA"/>
</dbReference>
<feature type="region of interest" description="Disordered" evidence="1">
    <location>
        <begin position="695"/>
        <end position="724"/>
    </location>
</feature>